<dbReference type="PIRSF" id="PIRSF006487">
    <property type="entry name" value="GcvT"/>
    <property type="match status" value="1"/>
</dbReference>
<dbReference type="InterPro" id="IPR013977">
    <property type="entry name" value="GcvT_C"/>
</dbReference>
<dbReference type="EMBL" id="CAEZXK010000025">
    <property type="protein sequence ID" value="CAB4690631.1"/>
    <property type="molecule type" value="Genomic_DNA"/>
</dbReference>
<evidence type="ECO:0000256" key="2">
    <source>
        <dbReference type="ARBA" id="ARBA00012616"/>
    </source>
</evidence>
<dbReference type="NCBIfam" id="TIGR00528">
    <property type="entry name" value="gcvT"/>
    <property type="match status" value="1"/>
</dbReference>
<feature type="domain" description="Aminomethyltransferase C-terminal" evidence="8">
    <location>
        <begin position="290"/>
        <end position="360"/>
    </location>
</feature>
<protein>
    <recommendedName>
        <fullName evidence="2">aminomethyltransferase</fullName>
        <ecNumber evidence="2">2.1.2.10</ecNumber>
    </recommendedName>
    <alternativeName>
        <fullName evidence="5">Glycine cleavage system T protein</fullName>
    </alternativeName>
</protein>
<dbReference type="NCBIfam" id="NF001567">
    <property type="entry name" value="PRK00389.1"/>
    <property type="match status" value="1"/>
</dbReference>
<evidence type="ECO:0000259" key="7">
    <source>
        <dbReference type="Pfam" id="PF01571"/>
    </source>
</evidence>
<dbReference type="PANTHER" id="PTHR43757">
    <property type="entry name" value="AMINOMETHYLTRANSFERASE"/>
    <property type="match status" value="1"/>
</dbReference>
<dbReference type="GO" id="GO:0005960">
    <property type="term" value="C:glycine cleavage complex"/>
    <property type="evidence" value="ECO:0007669"/>
    <property type="project" value="InterPro"/>
</dbReference>
<keyword evidence="3" id="KW-0032">Aminotransferase</keyword>
<dbReference type="Pfam" id="PF08669">
    <property type="entry name" value="GCV_T_C"/>
    <property type="match status" value="1"/>
</dbReference>
<comment type="catalytic activity">
    <reaction evidence="6">
        <text>N(6)-[(R)-S(8)-aminomethyldihydrolipoyl]-L-lysyl-[protein] + (6S)-5,6,7,8-tetrahydrofolate = N(6)-[(R)-dihydrolipoyl]-L-lysyl-[protein] + (6R)-5,10-methylene-5,6,7,8-tetrahydrofolate + NH4(+)</text>
        <dbReference type="Rhea" id="RHEA:16945"/>
        <dbReference type="Rhea" id="RHEA-COMP:10475"/>
        <dbReference type="Rhea" id="RHEA-COMP:10492"/>
        <dbReference type="ChEBI" id="CHEBI:15636"/>
        <dbReference type="ChEBI" id="CHEBI:28938"/>
        <dbReference type="ChEBI" id="CHEBI:57453"/>
        <dbReference type="ChEBI" id="CHEBI:83100"/>
        <dbReference type="ChEBI" id="CHEBI:83143"/>
        <dbReference type="EC" id="2.1.2.10"/>
    </reaction>
</comment>
<dbReference type="InterPro" id="IPR028896">
    <property type="entry name" value="GcvT/YgfZ/DmdA"/>
</dbReference>
<reference evidence="9" key="1">
    <citation type="submission" date="2020-05" db="EMBL/GenBank/DDBJ databases">
        <authorList>
            <person name="Chiriac C."/>
            <person name="Salcher M."/>
            <person name="Ghai R."/>
            <person name="Kavagutti S V."/>
        </authorList>
    </citation>
    <scope>NUCLEOTIDE SEQUENCE</scope>
</reference>
<dbReference type="GO" id="GO:0008483">
    <property type="term" value="F:transaminase activity"/>
    <property type="evidence" value="ECO:0007669"/>
    <property type="project" value="UniProtKB-KW"/>
</dbReference>
<dbReference type="AlphaFoldDB" id="A0A6J6NV19"/>
<dbReference type="InterPro" id="IPR029043">
    <property type="entry name" value="GcvT/YgfZ_C"/>
</dbReference>
<comment type="similarity">
    <text evidence="1">Belongs to the GcvT family.</text>
</comment>
<dbReference type="FunFam" id="4.10.1250.10:FF:000001">
    <property type="entry name" value="Aminomethyltransferase"/>
    <property type="match status" value="1"/>
</dbReference>
<dbReference type="GO" id="GO:0006546">
    <property type="term" value="P:glycine catabolic process"/>
    <property type="evidence" value="ECO:0007669"/>
    <property type="project" value="InterPro"/>
</dbReference>
<keyword evidence="4" id="KW-0808">Transferase</keyword>
<evidence type="ECO:0000259" key="8">
    <source>
        <dbReference type="Pfam" id="PF08669"/>
    </source>
</evidence>
<accession>A0A6J6NV19</accession>
<dbReference type="InterPro" id="IPR006222">
    <property type="entry name" value="GCVT_N"/>
</dbReference>
<evidence type="ECO:0000256" key="6">
    <source>
        <dbReference type="ARBA" id="ARBA00047665"/>
    </source>
</evidence>
<dbReference type="SUPFAM" id="SSF101790">
    <property type="entry name" value="Aminomethyltransferase beta-barrel domain"/>
    <property type="match status" value="1"/>
</dbReference>
<dbReference type="EC" id="2.1.2.10" evidence="2"/>
<dbReference type="Gene3D" id="2.40.30.110">
    <property type="entry name" value="Aminomethyltransferase beta-barrel domains"/>
    <property type="match status" value="1"/>
</dbReference>
<dbReference type="InterPro" id="IPR022903">
    <property type="entry name" value="GcvT_bac"/>
</dbReference>
<evidence type="ECO:0000256" key="1">
    <source>
        <dbReference type="ARBA" id="ARBA00008609"/>
    </source>
</evidence>
<evidence type="ECO:0000256" key="5">
    <source>
        <dbReference type="ARBA" id="ARBA00031395"/>
    </source>
</evidence>
<name>A0A6J6NV19_9ZZZZ</name>
<dbReference type="Gene3D" id="4.10.1250.10">
    <property type="entry name" value="Aminomethyltransferase fragment"/>
    <property type="match status" value="1"/>
</dbReference>
<dbReference type="InterPro" id="IPR006223">
    <property type="entry name" value="GcvT"/>
</dbReference>
<dbReference type="GO" id="GO:0005829">
    <property type="term" value="C:cytosol"/>
    <property type="evidence" value="ECO:0007669"/>
    <property type="project" value="TreeGrafter"/>
</dbReference>
<dbReference type="Gene3D" id="3.30.1360.120">
    <property type="entry name" value="Probable tRNA modification gtpase trme, domain 1"/>
    <property type="match status" value="1"/>
</dbReference>
<dbReference type="GO" id="GO:0004047">
    <property type="term" value="F:aminomethyltransferase activity"/>
    <property type="evidence" value="ECO:0007669"/>
    <property type="project" value="UniProtKB-EC"/>
</dbReference>
<dbReference type="Pfam" id="PF01571">
    <property type="entry name" value="GCV_T"/>
    <property type="match status" value="1"/>
</dbReference>
<sequence length="363" mass="39244">MAKTVLHDEHLKLGASFTDFGGWDMPVRYSSDLAEHHAVRNAAGVFDISHMAEIFISGNQAADFLDFALIGIASEIGIGRAKYSMICNHEGGIIDDLIVYRLAEDNFLIIANASNRQAVATALKARSEGFDTKVDDQSDDWALIAIQGPKATGILQKLTDANLAELKYYSIAEATVADASAYLCRTGYTGEDGFEVLVSAEQATKVWNDILSAGADDGLIAAGLACRDTLRLEAGMPLYGHELDEQHTPIDAGMAKVVRLDEGHNFVGREALEKITEPRERLIALVGVGKRAARADYELKHPATGETIGVVTSGALSPTLGYPVAMAYIRDGNFGVGDTISLDVRGNLEPYKIVKLPFYKREH</sequence>
<evidence type="ECO:0000256" key="3">
    <source>
        <dbReference type="ARBA" id="ARBA00022576"/>
    </source>
</evidence>
<dbReference type="InterPro" id="IPR027266">
    <property type="entry name" value="TrmE/GcvT-like"/>
</dbReference>
<dbReference type="SUPFAM" id="SSF103025">
    <property type="entry name" value="Folate-binding domain"/>
    <property type="match status" value="1"/>
</dbReference>
<dbReference type="HAMAP" id="MF_00259">
    <property type="entry name" value="GcvT"/>
    <property type="match status" value="1"/>
</dbReference>
<dbReference type="Gene3D" id="3.30.70.1400">
    <property type="entry name" value="Aminomethyltransferase beta-barrel domains"/>
    <property type="match status" value="1"/>
</dbReference>
<evidence type="ECO:0000256" key="4">
    <source>
        <dbReference type="ARBA" id="ARBA00022679"/>
    </source>
</evidence>
<feature type="domain" description="GCVT N-terminal" evidence="7">
    <location>
        <begin position="6"/>
        <end position="261"/>
    </location>
</feature>
<evidence type="ECO:0000313" key="9">
    <source>
        <dbReference type="EMBL" id="CAB4690631.1"/>
    </source>
</evidence>
<organism evidence="9">
    <name type="scientific">freshwater metagenome</name>
    <dbReference type="NCBI Taxonomy" id="449393"/>
    <lineage>
        <taxon>unclassified sequences</taxon>
        <taxon>metagenomes</taxon>
        <taxon>ecological metagenomes</taxon>
    </lineage>
</organism>
<dbReference type="PANTHER" id="PTHR43757:SF2">
    <property type="entry name" value="AMINOMETHYLTRANSFERASE, MITOCHONDRIAL"/>
    <property type="match status" value="1"/>
</dbReference>
<proteinExistence type="inferred from homology"/>
<gene>
    <name evidence="9" type="ORF">UFOPK2370_00937</name>
</gene>